<accession>A0A6P1TRV6</accession>
<dbReference type="AlphaFoldDB" id="A0A6P1TRV6"/>
<proteinExistence type="predicted"/>
<protein>
    <submittedName>
        <fullName evidence="2">FMN-binding protein</fullName>
    </submittedName>
</protein>
<dbReference type="Proteomes" id="UP000464314">
    <property type="component" value="Chromosome"/>
</dbReference>
<dbReference type="GO" id="GO:0010181">
    <property type="term" value="F:FMN binding"/>
    <property type="evidence" value="ECO:0007669"/>
    <property type="project" value="InterPro"/>
</dbReference>
<keyword evidence="3" id="KW-1185">Reference proteome</keyword>
<evidence type="ECO:0000313" key="3">
    <source>
        <dbReference type="Proteomes" id="UP000464314"/>
    </source>
</evidence>
<dbReference type="SMART" id="SM00900">
    <property type="entry name" value="FMN_bind"/>
    <property type="match status" value="1"/>
</dbReference>
<dbReference type="Pfam" id="PF04205">
    <property type="entry name" value="FMN_bind"/>
    <property type="match status" value="1"/>
</dbReference>
<feature type="domain" description="FMN-binding" evidence="1">
    <location>
        <begin position="57"/>
        <end position="129"/>
    </location>
</feature>
<evidence type="ECO:0000259" key="1">
    <source>
        <dbReference type="SMART" id="SM00900"/>
    </source>
</evidence>
<organism evidence="2 3">
    <name type="scientific">Anaerocolumna sedimenticola</name>
    <dbReference type="NCBI Taxonomy" id="2696063"/>
    <lineage>
        <taxon>Bacteria</taxon>
        <taxon>Bacillati</taxon>
        <taxon>Bacillota</taxon>
        <taxon>Clostridia</taxon>
        <taxon>Lachnospirales</taxon>
        <taxon>Lachnospiraceae</taxon>
        <taxon>Anaerocolumna</taxon>
    </lineage>
</organism>
<gene>
    <name evidence="2" type="ORF">Ana3638_07535</name>
</gene>
<dbReference type="EMBL" id="CP048000">
    <property type="protein sequence ID" value="QHQ63674.1"/>
    <property type="molecule type" value="Genomic_DNA"/>
</dbReference>
<name>A0A6P1TRV6_9FIRM</name>
<dbReference type="InterPro" id="IPR007329">
    <property type="entry name" value="FMN-bd"/>
</dbReference>
<evidence type="ECO:0000313" key="2">
    <source>
        <dbReference type="EMBL" id="QHQ63674.1"/>
    </source>
</evidence>
<dbReference type="KEGG" id="anr:Ana3638_07535"/>
<dbReference type="Gene3D" id="3.90.1010.20">
    <property type="match status" value="1"/>
</dbReference>
<reference evidence="2 3" key="1">
    <citation type="submission" date="2020-01" db="EMBL/GenBank/DDBJ databases">
        <title>Genome analysis of Anaerocolumna sp. CBA3638.</title>
        <authorList>
            <person name="Kim J."/>
            <person name="Roh S.W."/>
        </authorList>
    </citation>
    <scope>NUCLEOTIDE SEQUENCE [LARGE SCALE GENOMIC DNA]</scope>
    <source>
        <strain evidence="2 3">CBA3638</strain>
    </source>
</reference>
<sequence>MWLVILVVFVVIIITAGTGILFTSGERKEGLSLKINNVDFTNLKDGTYIGEYAGGKYKWRANKVQVTVSSGKVTDIDLLLNKENRPVEFTDKLFGRVIQSQSLQVDAISGATITSKAYLKSVEDALDNAGK</sequence>
<dbReference type="GO" id="GO:0016020">
    <property type="term" value="C:membrane"/>
    <property type="evidence" value="ECO:0007669"/>
    <property type="project" value="InterPro"/>
</dbReference>